<keyword evidence="2" id="KW-1133">Transmembrane helix</keyword>
<evidence type="ECO:0000256" key="1">
    <source>
        <dbReference type="SAM" id="MobiDB-lite"/>
    </source>
</evidence>
<dbReference type="Proteomes" id="UP001434883">
    <property type="component" value="Unassembled WGS sequence"/>
</dbReference>
<gene>
    <name evidence="3" type="ORF">XENOCAPTIV_008196</name>
</gene>
<keyword evidence="4" id="KW-1185">Reference proteome</keyword>
<comment type="caution">
    <text evidence="3">The sequence shown here is derived from an EMBL/GenBank/DDBJ whole genome shotgun (WGS) entry which is preliminary data.</text>
</comment>
<feature type="transmembrane region" description="Helical" evidence="2">
    <location>
        <begin position="137"/>
        <end position="159"/>
    </location>
</feature>
<dbReference type="EMBL" id="JAHRIN010018758">
    <property type="protein sequence ID" value="MEQ2198118.1"/>
    <property type="molecule type" value="Genomic_DNA"/>
</dbReference>
<evidence type="ECO:0000313" key="4">
    <source>
        <dbReference type="Proteomes" id="UP001434883"/>
    </source>
</evidence>
<feature type="region of interest" description="Disordered" evidence="1">
    <location>
        <begin position="1"/>
        <end position="67"/>
    </location>
</feature>
<keyword evidence="2" id="KW-0812">Transmembrane</keyword>
<keyword evidence="2" id="KW-0472">Membrane</keyword>
<protein>
    <submittedName>
        <fullName evidence="3">Uncharacterized protein</fullName>
    </submittedName>
</protein>
<sequence length="219" mass="24167">MRVTASLWVGAPQRPKQDLQVAPQSGGMQATRPRGEHPNRGRRLQPQPLNPPQLHRENSFSTSRSPDKGFQEDMLAVLRLSTQLCLHYDQLLLSVDHINPVTHSLSGSLPVLFSRPRRAEPFLCSGGFAGPLAADGIAFAGGWPAGIFVMFWLVMVGVFRPVDRTQETSKTIAASPSGLPLRLRQLQLLNGLKTAVRTGSFMRSVYQLQESLHDQLVLL</sequence>
<evidence type="ECO:0000313" key="3">
    <source>
        <dbReference type="EMBL" id="MEQ2198118.1"/>
    </source>
</evidence>
<name>A0ABV0QRT3_9TELE</name>
<accession>A0ABV0QRT3</accession>
<proteinExistence type="predicted"/>
<organism evidence="3 4">
    <name type="scientific">Xenoophorus captivus</name>
    <dbReference type="NCBI Taxonomy" id="1517983"/>
    <lineage>
        <taxon>Eukaryota</taxon>
        <taxon>Metazoa</taxon>
        <taxon>Chordata</taxon>
        <taxon>Craniata</taxon>
        <taxon>Vertebrata</taxon>
        <taxon>Euteleostomi</taxon>
        <taxon>Actinopterygii</taxon>
        <taxon>Neopterygii</taxon>
        <taxon>Teleostei</taxon>
        <taxon>Neoteleostei</taxon>
        <taxon>Acanthomorphata</taxon>
        <taxon>Ovalentaria</taxon>
        <taxon>Atherinomorphae</taxon>
        <taxon>Cyprinodontiformes</taxon>
        <taxon>Goodeidae</taxon>
        <taxon>Xenoophorus</taxon>
    </lineage>
</organism>
<evidence type="ECO:0000256" key="2">
    <source>
        <dbReference type="SAM" id="Phobius"/>
    </source>
</evidence>
<reference evidence="3 4" key="1">
    <citation type="submission" date="2021-06" db="EMBL/GenBank/DDBJ databases">
        <authorList>
            <person name="Palmer J.M."/>
        </authorList>
    </citation>
    <scope>NUCLEOTIDE SEQUENCE [LARGE SCALE GENOMIC DNA]</scope>
    <source>
        <strain evidence="3 4">XC_2019</strain>
        <tissue evidence="3">Muscle</tissue>
    </source>
</reference>